<name>A0A7C4HC84_STAMA</name>
<dbReference type="GO" id="GO:0016787">
    <property type="term" value="F:hydrolase activity"/>
    <property type="evidence" value="ECO:0007669"/>
    <property type="project" value="UniProtKB-KW"/>
</dbReference>
<organism evidence="4">
    <name type="scientific">Staphylothermus marinus</name>
    <dbReference type="NCBI Taxonomy" id="2280"/>
    <lineage>
        <taxon>Archaea</taxon>
        <taxon>Thermoproteota</taxon>
        <taxon>Thermoprotei</taxon>
        <taxon>Desulfurococcales</taxon>
        <taxon>Desulfurococcaceae</taxon>
        <taxon>Staphylothermus</taxon>
    </lineage>
</organism>
<feature type="transmembrane region" description="Helical" evidence="2">
    <location>
        <begin position="296"/>
        <end position="317"/>
    </location>
</feature>
<evidence type="ECO:0000256" key="1">
    <source>
        <dbReference type="SAM" id="Coils"/>
    </source>
</evidence>
<reference evidence="4" key="1">
    <citation type="journal article" date="2020" name="mSystems">
        <title>Genome- and Community-Level Interaction Insights into Carbon Utilization and Element Cycling Functions of Hydrothermarchaeota in Hydrothermal Sediment.</title>
        <authorList>
            <person name="Zhou Z."/>
            <person name="Liu Y."/>
            <person name="Xu W."/>
            <person name="Pan J."/>
            <person name="Luo Z.H."/>
            <person name="Li M."/>
        </authorList>
    </citation>
    <scope>NUCLEOTIDE SEQUENCE [LARGE SCALE GENOMIC DNA]</scope>
    <source>
        <strain evidence="4">SpSt-642</strain>
    </source>
</reference>
<proteinExistence type="predicted"/>
<gene>
    <name evidence="4" type="ORF">ENU14_05350</name>
</gene>
<feature type="coiled-coil region" evidence="1">
    <location>
        <begin position="424"/>
        <end position="451"/>
    </location>
</feature>
<dbReference type="GO" id="GO:0003676">
    <property type="term" value="F:nucleic acid binding"/>
    <property type="evidence" value="ECO:0007669"/>
    <property type="project" value="InterPro"/>
</dbReference>
<sequence length="453" mass="52055">MRGWTHYLSGLVMSTFFPNLLADLSMGNPLPVISGLYGYLPDFLDFKFKRFLWKRDIVIDPSPQDPVTKVSPRRIMIKDLNQNERWKLYYIEGTVVSIKEHVNGRIEFTLKDETGSIDVIAVNEDYNRFVKIYSEIKPGLRIRIPGYLDYDEQGRAYWNVADAPHPQYIANLIAKAIDTAYETNRLITVKIYNIRMKADVYRRFLIHYDSRNRVIRVYMGPLVSTGGLPFEGTDTPEYRRIGEAKTKYPFRKVYPRPTVIDAFSGPEIGFEKRINGNESIVEEVFIPWHRGFSHSFTAGFLIALPLLLILKLINYVNYFELTIACMLGYWMHVIEDQLGFMGSVLLPPLTKKRIPGLMLGPRIYGLMNFAASFLMIGLAVWNINRFTPLLSPNTPKPIPLSDSLTLIILISPSIAIFTAGAVDRILYSRKLKELEKEKEAEEKLEEMEEIGGF</sequence>
<feature type="domain" description="OB" evidence="3">
    <location>
        <begin position="91"/>
        <end position="154"/>
    </location>
</feature>
<evidence type="ECO:0000256" key="2">
    <source>
        <dbReference type="SAM" id="Phobius"/>
    </source>
</evidence>
<dbReference type="AlphaFoldDB" id="A0A7C4HC84"/>
<accession>A0A7C4HC84</accession>
<evidence type="ECO:0000259" key="3">
    <source>
        <dbReference type="Pfam" id="PF01336"/>
    </source>
</evidence>
<keyword evidence="1" id="KW-0175">Coiled coil</keyword>
<dbReference type="EMBL" id="DTBJ01000044">
    <property type="protein sequence ID" value="HGM58990.1"/>
    <property type="molecule type" value="Genomic_DNA"/>
</dbReference>
<evidence type="ECO:0000313" key="4">
    <source>
        <dbReference type="EMBL" id="HGM58990.1"/>
    </source>
</evidence>
<keyword evidence="2" id="KW-0472">Membrane</keyword>
<feature type="transmembrane region" description="Helical" evidence="2">
    <location>
        <begin position="403"/>
        <end position="422"/>
    </location>
</feature>
<protein>
    <submittedName>
        <fullName evidence="4">Metal-dependent hydrolase</fullName>
    </submittedName>
</protein>
<feature type="transmembrane region" description="Helical" evidence="2">
    <location>
        <begin position="362"/>
        <end position="383"/>
    </location>
</feature>
<keyword evidence="2" id="KW-0812">Transmembrane</keyword>
<dbReference type="InterPro" id="IPR004365">
    <property type="entry name" value="NA-bd_OB_tRNA"/>
</dbReference>
<dbReference type="Pfam" id="PF04307">
    <property type="entry name" value="YdjM"/>
    <property type="match status" value="1"/>
</dbReference>
<keyword evidence="4" id="KW-0378">Hydrolase</keyword>
<dbReference type="InterPro" id="IPR007404">
    <property type="entry name" value="YdjM-like"/>
</dbReference>
<keyword evidence="2" id="KW-1133">Transmembrane helix</keyword>
<comment type="caution">
    <text evidence="4">The sequence shown here is derived from an EMBL/GenBank/DDBJ whole genome shotgun (WGS) entry which is preliminary data.</text>
</comment>
<dbReference type="Pfam" id="PF01336">
    <property type="entry name" value="tRNA_anti-codon"/>
    <property type="match status" value="1"/>
</dbReference>